<keyword evidence="4" id="KW-1185">Reference proteome</keyword>
<evidence type="ECO:0000313" key="3">
    <source>
        <dbReference type="EMBL" id="PZD72613.1"/>
    </source>
</evidence>
<evidence type="ECO:0000256" key="2">
    <source>
        <dbReference type="ARBA" id="ARBA00022679"/>
    </source>
</evidence>
<gene>
    <name evidence="3" type="ORF">C1752_03449</name>
</gene>
<dbReference type="PANTHER" id="PTHR43619">
    <property type="entry name" value="S-ADENOSYL-L-METHIONINE-DEPENDENT METHYLTRANSFERASE YKTD-RELATED"/>
    <property type="match status" value="1"/>
</dbReference>
<protein>
    <recommendedName>
        <fullName evidence="5">Tetracenomycin polyketide synthesis O-methyltransferase TcmP</fullName>
    </recommendedName>
</protein>
<dbReference type="GO" id="GO:0008168">
    <property type="term" value="F:methyltransferase activity"/>
    <property type="evidence" value="ECO:0007669"/>
    <property type="project" value="UniProtKB-KW"/>
</dbReference>
<name>A0A2W1JG07_9CYAN</name>
<dbReference type="Proteomes" id="UP000248857">
    <property type="component" value="Unassembled WGS sequence"/>
</dbReference>
<organism evidence="3 4">
    <name type="scientific">Acaryochloris thomasi RCC1774</name>
    <dbReference type="NCBI Taxonomy" id="1764569"/>
    <lineage>
        <taxon>Bacteria</taxon>
        <taxon>Bacillati</taxon>
        <taxon>Cyanobacteriota</taxon>
        <taxon>Cyanophyceae</taxon>
        <taxon>Acaryochloridales</taxon>
        <taxon>Acaryochloridaceae</taxon>
        <taxon>Acaryochloris</taxon>
        <taxon>Acaryochloris thomasi</taxon>
    </lineage>
</organism>
<dbReference type="EMBL" id="PQWO01000009">
    <property type="protein sequence ID" value="PZD72613.1"/>
    <property type="molecule type" value="Genomic_DNA"/>
</dbReference>
<dbReference type="GO" id="GO:0032259">
    <property type="term" value="P:methylation"/>
    <property type="evidence" value="ECO:0007669"/>
    <property type="project" value="UniProtKB-KW"/>
</dbReference>
<proteinExistence type="predicted"/>
<reference evidence="3 4" key="1">
    <citation type="journal article" date="2018" name="Sci. Rep.">
        <title>A novel species of the marine cyanobacterium Acaryochloris with a unique pigment content and lifestyle.</title>
        <authorList>
            <person name="Partensky F."/>
            <person name="Six C."/>
            <person name="Ratin M."/>
            <person name="Garczarek L."/>
            <person name="Vaulot D."/>
            <person name="Probert I."/>
            <person name="Calteau A."/>
            <person name="Gourvil P."/>
            <person name="Marie D."/>
            <person name="Grebert T."/>
            <person name="Bouchier C."/>
            <person name="Le Panse S."/>
            <person name="Gachenot M."/>
            <person name="Rodriguez F."/>
            <person name="Garrido J.L."/>
        </authorList>
    </citation>
    <scope>NUCLEOTIDE SEQUENCE [LARGE SCALE GENOMIC DNA]</scope>
    <source>
        <strain evidence="3 4">RCC1774</strain>
    </source>
</reference>
<dbReference type="SUPFAM" id="SSF53335">
    <property type="entry name" value="S-adenosyl-L-methionine-dependent methyltransferases"/>
    <property type="match status" value="1"/>
</dbReference>
<keyword evidence="1" id="KW-0489">Methyltransferase</keyword>
<dbReference type="Gene3D" id="3.40.50.150">
    <property type="entry name" value="Vaccinia Virus protein VP39"/>
    <property type="match status" value="1"/>
</dbReference>
<evidence type="ECO:0000313" key="4">
    <source>
        <dbReference type="Proteomes" id="UP000248857"/>
    </source>
</evidence>
<keyword evidence="2" id="KW-0808">Transferase</keyword>
<dbReference type="Pfam" id="PF04072">
    <property type="entry name" value="LCM"/>
    <property type="match status" value="1"/>
</dbReference>
<dbReference type="PANTHER" id="PTHR43619:SF2">
    <property type="entry name" value="S-ADENOSYL-L-METHIONINE-DEPENDENT METHYLTRANSFERASES SUPERFAMILY PROTEIN"/>
    <property type="match status" value="1"/>
</dbReference>
<sequence>MSATSDISLQLAGVPETLLITLYARAAESQKSDAILQDEKAIEIAQRLDYDFAKFEPGWSSQLGCVIRAWHIDMLVQTFIDTHPEAIIVNLGAGLCTRYLRLETAQVRWYDIDFPEVIELRRQLFEG</sequence>
<dbReference type="AlphaFoldDB" id="A0A2W1JG07"/>
<dbReference type="RefSeq" id="WP_233501614.1">
    <property type="nucleotide sequence ID" value="NZ_CAWNWM010000009.1"/>
</dbReference>
<evidence type="ECO:0008006" key="5">
    <source>
        <dbReference type="Google" id="ProtNLM"/>
    </source>
</evidence>
<dbReference type="InterPro" id="IPR029063">
    <property type="entry name" value="SAM-dependent_MTases_sf"/>
</dbReference>
<evidence type="ECO:0000256" key="1">
    <source>
        <dbReference type="ARBA" id="ARBA00022603"/>
    </source>
</evidence>
<accession>A0A2W1JG07</accession>
<dbReference type="InterPro" id="IPR007213">
    <property type="entry name" value="Ppm1/Ppm2/Tcmp"/>
</dbReference>
<comment type="caution">
    <text evidence="3">The sequence shown here is derived from an EMBL/GenBank/DDBJ whole genome shotgun (WGS) entry which is preliminary data.</text>
</comment>